<evidence type="ECO:0000256" key="3">
    <source>
        <dbReference type="ARBA" id="ARBA00012720"/>
    </source>
</evidence>
<dbReference type="InterPro" id="IPR052054">
    <property type="entry name" value="Oxidative_DNA_repair_enzyme"/>
</dbReference>
<evidence type="ECO:0000313" key="16">
    <source>
        <dbReference type="Proteomes" id="UP000410492"/>
    </source>
</evidence>
<organism evidence="15 16">
    <name type="scientific">Callosobruchus maculatus</name>
    <name type="common">Southern cowpea weevil</name>
    <name type="synonym">Pulse bruchid</name>
    <dbReference type="NCBI Taxonomy" id="64391"/>
    <lineage>
        <taxon>Eukaryota</taxon>
        <taxon>Metazoa</taxon>
        <taxon>Ecdysozoa</taxon>
        <taxon>Arthropoda</taxon>
        <taxon>Hexapoda</taxon>
        <taxon>Insecta</taxon>
        <taxon>Pterygota</taxon>
        <taxon>Neoptera</taxon>
        <taxon>Endopterygota</taxon>
        <taxon>Coleoptera</taxon>
        <taxon>Polyphaga</taxon>
        <taxon>Cucujiformia</taxon>
        <taxon>Chrysomeloidea</taxon>
        <taxon>Chrysomelidae</taxon>
        <taxon>Bruchinae</taxon>
        <taxon>Bruchini</taxon>
        <taxon>Callosobruchus</taxon>
    </lineage>
</organism>
<evidence type="ECO:0000259" key="14">
    <source>
        <dbReference type="SMART" id="SM00478"/>
    </source>
</evidence>
<comment type="similarity">
    <text evidence="2">Belongs to the type-1 OGG1 family.</text>
</comment>
<comment type="catalytic activity">
    <reaction evidence="12">
        <text>2'-deoxyribonucleotide-(2'-deoxyribose 5'-phosphate)-2'-deoxyribonucleotide-DNA = a 3'-end 2'-deoxyribonucleotide-(2,3-dehydro-2,3-deoxyribose 5'-phosphate)-DNA + a 5'-end 5'-phospho-2'-deoxyribonucleoside-DNA + H(+)</text>
        <dbReference type="Rhea" id="RHEA:66592"/>
        <dbReference type="Rhea" id="RHEA-COMP:13180"/>
        <dbReference type="Rhea" id="RHEA-COMP:16897"/>
        <dbReference type="Rhea" id="RHEA-COMP:17067"/>
        <dbReference type="ChEBI" id="CHEBI:15378"/>
        <dbReference type="ChEBI" id="CHEBI:136412"/>
        <dbReference type="ChEBI" id="CHEBI:157695"/>
        <dbReference type="ChEBI" id="CHEBI:167181"/>
        <dbReference type="EC" id="4.2.99.18"/>
    </reaction>
</comment>
<keyword evidence="16" id="KW-1185">Reference proteome</keyword>
<dbReference type="GO" id="GO:0006289">
    <property type="term" value="P:nucleotide-excision repair"/>
    <property type="evidence" value="ECO:0007669"/>
    <property type="project" value="InterPro"/>
</dbReference>
<reference evidence="15 16" key="1">
    <citation type="submission" date="2019-01" db="EMBL/GenBank/DDBJ databases">
        <authorList>
            <person name="Sayadi A."/>
        </authorList>
    </citation>
    <scope>NUCLEOTIDE SEQUENCE [LARGE SCALE GENOMIC DNA]</scope>
</reference>
<evidence type="ECO:0000313" key="15">
    <source>
        <dbReference type="EMBL" id="VEN35100.1"/>
    </source>
</evidence>
<dbReference type="InterPro" id="IPR003265">
    <property type="entry name" value="HhH-GPD_domain"/>
</dbReference>
<dbReference type="GO" id="GO:0006285">
    <property type="term" value="P:base-excision repair, AP site formation"/>
    <property type="evidence" value="ECO:0007669"/>
    <property type="project" value="TreeGrafter"/>
</dbReference>
<dbReference type="Gene3D" id="1.10.340.30">
    <property type="entry name" value="Hypothetical protein, domain 2"/>
    <property type="match status" value="1"/>
</dbReference>
<dbReference type="SUPFAM" id="SSF55945">
    <property type="entry name" value="TATA-box binding protein-like"/>
    <property type="match status" value="1"/>
</dbReference>
<dbReference type="AlphaFoldDB" id="A0A653BHN5"/>
<evidence type="ECO:0000256" key="6">
    <source>
        <dbReference type="ARBA" id="ARBA00023204"/>
    </source>
</evidence>
<dbReference type="FunFam" id="1.10.1670.10:FF:000005">
    <property type="entry name" value="N-glycosylase/DNA lyase OGG1"/>
    <property type="match status" value="1"/>
</dbReference>
<evidence type="ECO:0000256" key="5">
    <source>
        <dbReference type="ARBA" id="ARBA00022801"/>
    </source>
</evidence>
<dbReference type="SUPFAM" id="SSF48150">
    <property type="entry name" value="DNA-glycosylase"/>
    <property type="match status" value="1"/>
</dbReference>
<gene>
    <name evidence="15" type="ORF">CALMAC_LOCUS1095</name>
</gene>
<dbReference type="FunFam" id="1.10.340.30:FF:000006">
    <property type="entry name" value="N-glycosylase/DNA lyase isoform X2"/>
    <property type="match status" value="1"/>
</dbReference>
<evidence type="ECO:0000256" key="8">
    <source>
        <dbReference type="ARBA" id="ARBA00023242"/>
    </source>
</evidence>
<evidence type="ECO:0000256" key="9">
    <source>
        <dbReference type="ARBA" id="ARBA00023268"/>
    </source>
</evidence>
<dbReference type="EMBL" id="CAACVG010001227">
    <property type="protein sequence ID" value="VEN35100.1"/>
    <property type="molecule type" value="Genomic_DNA"/>
</dbReference>
<dbReference type="Proteomes" id="UP000410492">
    <property type="component" value="Unassembled WGS sequence"/>
</dbReference>
<proteinExistence type="inferred from homology"/>
<dbReference type="SMART" id="SM00478">
    <property type="entry name" value="ENDO3c"/>
    <property type="match status" value="1"/>
</dbReference>
<evidence type="ECO:0000256" key="11">
    <source>
        <dbReference type="ARBA" id="ARBA00025652"/>
    </source>
</evidence>
<dbReference type="InterPro" id="IPR012904">
    <property type="entry name" value="OGG_N"/>
</dbReference>
<evidence type="ECO:0000256" key="13">
    <source>
        <dbReference type="ARBA" id="ARBA00073127"/>
    </source>
</evidence>
<dbReference type="Pfam" id="PF00730">
    <property type="entry name" value="HhH-GPD"/>
    <property type="match status" value="1"/>
</dbReference>
<dbReference type="GO" id="GO:0034039">
    <property type="term" value="F:8-oxo-7,8-dihydroguanine DNA N-glycosylase activity"/>
    <property type="evidence" value="ECO:0007669"/>
    <property type="project" value="TreeGrafter"/>
</dbReference>
<keyword evidence="6" id="KW-0234">DNA repair</keyword>
<comment type="subcellular location">
    <subcellularLocation>
        <location evidence="1">Nucleus</location>
    </subcellularLocation>
</comment>
<protein>
    <recommendedName>
        <fullName evidence="13">N-glycosylase/DNA lyase</fullName>
        <ecNumber evidence="3">4.2.99.18</ecNumber>
    </recommendedName>
</protein>
<dbReference type="Pfam" id="PF07934">
    <property type="entry name" value="OGG_N"/>
    <property type="match status" value="1"/>
</dbReference>
<keyword evidence="10" id="KW-0326">Glycosidase</keyword>
<name>A0A653BHN5_CALMS</name>
<dbReference type="EC" id="4.2.99.18" evidence="3"/>
<dbReference type="InterPro" id="IPR023170">
    <property type="entry name" value="HhH_base_excis_C"/>
</dbReference>
<keyword evidence="7" id="KW-0456">Lyase</keyword>
<comment type="function">
    <text evidence="11">DNA repair enzyme that incises DNA at 8-oxoG residues. Excises 7,8-dihydro-8-oxoguanine and 2,6-diamino-4-hydroxy-5-N-methylformamidopyrimidine (FAPY) from damaged DNA. Has a beta-lyase activity that nicks DNA 3' to the lesion.</text>
</comment>
<dbReference type="Gene3D" id="3.30.310.40">
    <property type="match status" value="1"/>
</dbReference>
<sequence length="597" mass="69984">MLLNFLSNKDVIIVGDFNIPSFVLDESEPKLNILKNFIEVSDLKQYNNVKNTNGRLLDLVLSNITCQAQRDSSSLVKEDRHHPSLILQFSVTAQKSYNFRSNRDHRMFNFRKANFPLMYHLVSQMSWHNVIECTDVNDAVQQLERNLKNIFELSVPYKISSPRKYPPWFSRNTIKELKQKELAHRLYKKHKTDDYYDRFHNLRSSVKRKINDDYYNFLNHAENSISSDPTQFWNFIRNKKGNSRIPGVMRMEGSVFENEQDIVDAFGRYFSTSICDDPILNKTVSYKTINLLSHLALWKNYLYEDENCWTGVFADRLWILKQENNHIFYKVYEKNGEGKDESLYSRLLSNYFQLDTRLEEHYRSWSQVDPYFQEAAKQFYGIRILKQDVTENIFSFICSSNNHISRISSMVEKLAKFYGEEICEFDGNTYYTFPKVELLAGELVEEHLKNNGFGYRAKYISKSAQMIVENGSNQWLNELKEMSYVDAKKSLMTLTGIGAKVADCICLMSLGHLQAIPVDTHIYQIAKKFYLPKLANNKTVTEKIYNEIGDHFRKLYGPLAGWAHTVLFCADLKKFQDDTKTGKKENDVERPKKKLKN</sequence>
<dbReference type="PANTHER" id="PTHR10242">
    <property type="entry name" value="8-OXOGUANINE DNA GLYCOSYLASE"/>
    <property type="match status" value="1"/>
</dbReference>
<evidence type="ECO:0000256" key="10">
    <source>
        <dbReference type="ARBA" id="ARBA00023295"/>
    </source>
</evidence>
<evidence type="ECO:0000256" key="4">
    <source>
        <dbReference type="ARBA" id="ARBA00022763"/>
    </source>
</evidence>
<dbReference type="GO" id="GO:0003684">
    <property type="term" value="F:damaged DNA binding"/>
    <property type="evidence" value="ECO:0007669"/>
    <property type="project" value="InterPro"/>
</dbReference>
<evidence type="ECO:0000256" key="1">
    <source>
        <dbReference type="ARBA" id="ARBA00004123"/>
    </source>
</evidence>
<accession>A0A653BHN5</accession>
<dbReference type="GO" id="GO:0140078">
    <property type="term" value="F:class I DNA-(apurinic or apyrimidinic site) endonuclease activity"/>
    <property type="evidence" value="ECO:0007669"/>
    <property type="project" value="UniProtKB-EC"/>
</dbReference>
<keyword evidence="5" id="KW-0378">Hydrolase</keyword>
<evidence type="ECO:0000256" key="2">
    <source>
        <dbReference type="ARBA" id="ARBA00010679"/>
    </source>
</evidence>
<dbReference type="GO" id="GO:0005634">
    <property type="term" value="C:nucleus"/>
    <property type="evidence" value="ECO:0007669"/>
    <property type="project" value="UniProtKB-SubCell"/>
</dbReference>
<dbReference type="CDD" id="cd00056">
    <property type="entry name" value="ENDO3c"/>
    <property type="match status" value="1"/>
</dbReference>
<dbReference type="Gene3D" id="1.10.1670.10">
    <property type="entry name" value="Helix-hairpin-Helix base-excision DNA repair enzymes (C-terminal)"/>
    <property type="match status" value="1"/>
</dbReference>
<dbReference type="PANTHER" id="PTHR10242:SF2">
    <property type="entry name" value="N-GLYCOSYLASE_DNA LYASE"/>
    <property type="match status" value="1"/>
</dbReference>
<dbReference type="InterPro" id="IPR011257">
    <property type="entry name" value="DNA_glycosylase"/>
</dbReference>
<feature type="domain" description="HhH-GPD" evidence="14">
    <location>
        <begin position="398"/>
        <end position="565"/>
    </location>
</feature>
<evidence type="ECO:0000256" key="7">
    <source>
        <dbReference type="ARBA" id="ARBA00023239"/>
    </source>
</evidence>
<keyword evidence="9" id="KW-0511">Multifunctional enzyme</keyword>
<keyword evidence="8" id="KW-0539">Nucleus</keyword>
<dbReference type="OrthoDB" id="7701049at2759"/>
<evidence type="ECO:0000256" key="12">
    <source>
        <dbReference type="ARBA" id="ARBA00044632"/>
    </source>
</evidence>
<keyword evidence="4" id="KW-0227">DNA damage</keyword>